<evidence type="ECO:0000259" key="5">
    <source>
        <dbReference type="SMART" id="SM00382"/>
    </source>
</evidence>
<dbReference type="PANTHER" id="PTHR23077">
    <property type="entry name" value="AAA-FAMILY ATPASE"/>
    <property type="match status" value="1"/>
</dbReference>
<dbReference type="SUPFAM" id="SSF52540">
    <property type="entry name" value="P-loop containing nucleoside triphosphate hydrolases"/>
    <property type="match status" value="2"/>
</dbReference>
<dbReference type="SMART" id="SM00382">
    <property type="entry name" value="AAA"/>
    <property type="match status" value="2"/>
</dbReference>
<dbReference type="InterPro" id="IPR003960">
    <property type="entry name" value="ATPase_AAA_CS"/>
</dbReference>
<feature type="domain" description="AAA+ ATPase" evidence="5">
    <location>
        <begin position="54"/>
        <end position="196"/>
    </location>
</feature>
<keyword evidence="3 4" id="KW-0067">ATP-binding</keyword>
<name>A0A8H7Q6J6_9FUNG</name>
<accession>A0A8H7Q6J6</accession>
<sequence>MDSPDYTVNLPPLEEWRSNVQKDIGGVNLIVQELLDQISLLSVYVQADTNNGPRGKGTLLTGRPGTGKTALAAAVASNSLILLYWIRAHNVHPRAPVEEGASEAVISKTFSEMAHHRLSIIILDEIDMIASETAVKKAGVEGRTFNVLTNELDKINQSTSPSHVFVIGITNRPHAIHPALTRSGRLDRVIELNIKTPAERENVLSVLCKKIPFESDDAKHSIIHQVAQVTHGFVPADLQNLCRQVVMSVVKREAELGDEGSVVPATLGDFESALTYIKPSNFNEYQTKLPDVRFKDLYGVDSAIDDLKASLKSVQRFVSVIEPFKDRSKYIKLGINPPRGVLIHGPPGVGKTMLCCALGAELGINFMLVEGSQVRSKVVGESEKNVAKMFAQARANSPCILFIDQIDVLVPRRGTSSSSENTSDRIVTGFLTGNVPTPYDIVLTICITYWDFTEMDGFFTKSTPGDPSSDVIILAATSRPNFIDPAIIRPGRIDEHIHIPAPGKEVSLAMLQHLANERKLLFQGFSRNIPMDVSKEELDKLAVELEGWTGSDIDNLCREAALEALREDIDSQKVKKVTEY</sequence>
<keyword evidence="7" id="KW-1185">Reference proteome</keyword>
<dbReference type="AlphaFoldDB" id="A0A8H7Q6J6"/>
<evidence type="ECO:0000256" key="2">
    <source>
        <dbReference type="ARBA" id="ARBA00022741"/>
    </source>
</evidence>
<reference evidence="6" key="1">
    <citation type="submission" date="2020-12" db="EMBL/GenBank/DDBJ databases">
        <title>Metabolic potential, ecology and presence of endohyphal bacteria is reflected in genomic diversity of Mucoromycotina.</title>
        <authorList>
            <person name="Muszewska A."/>
            <person name="Okrasinska A."/>
            <person name="Steczkiewicz K."/>
            <person name="Drgas O."/>
            <person name="Orlowska M."/>
            <person name="Perlinska-Lenart U."/>
            <person name="Aleksandrzak-Piekarczyk T."/>
            <person name="Szatraj K."/>
            <person name="Zielenkiewicz U."/>
            <person name="Pilsyk S."/>
            <person name="Malc E."/>
            <person name="Mieczkowski P."/>
            <person name="Kruszewska J.S."/>
            <person name="Biernat P."/>
            <person name="Pawlowska J."/>
        </authorList>
    </citation>
    <scope>NUCLEOTIDE SEQUENCE</scope>
    <source>
        <strain evidence="6">WA0000051536</strain>
    </source>
</reference>
<dbReference type="PROSITE" id="PS00674">
    <property type="entry name" value="AAA"/>
    <property type="match status" value="1"/>
</dbReference>
<dbReference type="Gene3D" id="3.40.50.300">
    <property type="entry name" value="P-loop containing nucleotide triphosphate hydrolases"/>
    <property type="match status" value="2"/>
</dbReference>
<comment type="caution">
    <text evidence="6">The sequence shown here is derived from an EMBL/GenBank/DDBJ whole genome shotgun (WGS) entry which is preliminary data.</text>
</comment>
<evidence type="ECO:0000256" key="4">
    <source>
        <dbReference type="RuleBase" id="RU003651"/>
    </source>
</evidence>
<dbReference type="CDD" id="cd19481">
    <property type="entry name" value="RecA-like_protease"/>
    <property type="match status" value="1"/>
</dbReference>
<dbReference type="GO" id="GO:0005524">
    <property type="term" value="F:ATP binding"/>
    <property type="evidence" value="ECO:0007669"/>
    <property type="project" value="UniProtKB-KW"/>
</dbReference>
<dbReference type="InterPro" id="IPR003959">
    <property type="entry name" value="ATPase_AAA_core"/>
</dbReference>
<dbReference type="PANTHER" id="PTHR23077:SF171">
    <property type="entry name" value="NUCLEAR VALOSIN-CONTAINING PROTEIN-LIKE"/>
    <property type="match status" value="1"/>
</dbReference>
<dbReference type="EMBL" id="JAEPRA010000004">
    <property type="protein sequence ID" value="KAG2186813.1"/>
    <property type="molecule type" value="Genomic_DNA"/>
</dbReference>
<evidence type="ECO:0000313" key="6">
    <source>
        <dbReference type="EMBL" id="KAG2186813.1"/>
    </source>
</evidence>
<feature type="domain" description="AAA+ ATPase" evidence="5">
    <location>
        <begin position="337"/>
        <end position="503"/>
    </location>
</feature>
<dbReference type="InterPro" id="IPR003593">
    <property type="entry name" value="AAA+_ATPase"/>
</dbReference>
<dbReference type="Pfam" id="PF17862">
    <property type="entry name" value="AAA_lid_3"/>
    <property type="match status" value="2"/>
</dbReference>
<evidence type="ECO:0000313" key="7">
    <source>
        <dbReference type="Proteomes" id="UP000612746"/>
    </source>
</evidence>
<dbReference type="Pfam" id="PF00004">
    <property type="entry name" value="AAA"/>
    <property type="match status" value="2"/>
</dbReference>
<keyword evidence="2 4" id="KW-0547">Nucleotide-binding</keyword>
<dbReference type="Gene3D" id="1.10.8.60">
    <property type="match status" value="2"/>
</dbReference>
<gene>
    <name evidence="6" type="ORF">INT44_003039</name>
</gene>
<dbReference type="InterPro" id="IPR050168">
    <property type="entry name" value="AAA_ATPase_domain"/>
</dbReference>
<organism evidence="6 7">
    <name type="scientific">Umbelopsis vinacea</name>
    <dbReference type="NCBI Taxonomy" id="44442"/>
    <lineage>
        <taxon>Eukaryota</taxon>
        <taxon>Fungi</taxon>
        <taxon>Fungi incertae sedis</taxon>
        <taxon>Mucoromycota</taxon>
        <taxon>Mucoromycotina</taxon>
        <taxon>Umbelopsidomycetes</taxon>
        <taxon>Umbelopsidales</taxon>
        <taxon>Umbelopsidaceae</taxon>
        <taxon>Umbelopsis</taxon>
    </lineage>
</organism>
<comment type="similarity">
    <text evidence="1 4">Belongs to the AAA ATPase family.</text>
</comment>
<dbReference type="InterPro" id="IPR027417">
    <property type="entry name" value="P-loop_NTPase"/>
</dbReference>
<proteinExistence type="inferred from homology"/>
<evidence type="ECO:0000256" key="1">
    <source>
        <dbReference type="ARBA" id="ARBA00006914"/>
    </source>
</evidence>
<dbReference type="OrthoDB" id="27435at2759"/>
<protein>
    <recommendedName>
        <fullName evidence="5">AAA+ ATPase domain-containing protein</fullName>
    </recommendedName>
</protein>
<evidence type="ECO:0000256" key="3">
    <source>
        <dbReference type="ARBA" id="ARBA00022840"/>
    </source>
</evidence>
<dbReference type="GO" id="GO:0016887">
    <property type="term" value="F:ATP hydrolysis activity"/>
    <property type="evidence" value="ECO:0007669"/>
    <property type="project" value="InterPro"/>
</dbReference>
<dbReference type="Proteomes" id="UP000612746">
    <property type="component" value="Unassembled WGS sequence"/>
</dbReference>
<dbReference type="InterPro" id="IPR041569">
    <property type="entry name" value="AAA_lid_3"/>
</dbReference>